<evidence type="ECO:0000256" key="1">
    <source>
        <dbReference type="SAM" id="MobiDB-lite"/>
    </source>
</evidence>
<accession>A0ABM5SXA0</accession>
<proteinExistence type="predicted"/>
<dbReference type="Proteomes" id="UP000035085">
    <property type="component" value="Chromosome"/>
</dbReference>
<evidence type="ECO:0000313" key="3">
    <source>
        <dbReference type="Proteomes" id="UP000035085"/>
    </source>
</evidence>
<feature type="region of interest" description="Disordered" evidence="1">
    <location>
        <begin position="64"/>
        <end position="88"/>
    </location>
</feature>
<dbReference type="EMBL" id="CP010897">
    <property type="protein sequence ID" value="AJP57123.1"/>
    <property type="molecule type" value="Genomic_DNA"/>
</dbReference>
<reference evidence="3" key="1">
    <citation type="submission" date="2015-02" db="EMBL/GenBank/DDBJ databases">
        <title>Complete Genome Sequencing of Pandoraea vervacti NS15 sp. nov.</title>
        <authorList>
            <person name="Chan K.-G."/>
        </authorList>
    </citation>
    <scope>NUCLEOTIDE SEQUENCE [LARGE SCALE GENOMIC DNA]</scope>
    <source>
        <strain evidence="3">NS15</strain>
    </source>
</reference>
<evidence type="ECO:0000313" key="2">
    <source>
        <dbReference type="EMBL" id="AJP57123.1"/>
    </source>
</evidence>
<name>A0ABM5SXA0_9BURK</name>
<sequence>MSVLGYRFSRRRRRLHAAPRAFRWDRDGDANEMRALATMKMLSSRYLITDCAIASAFNAHRPHRQGHSEFFGTGRANGMRDTEPGTARTRACDGHVATIGMPPGDVPD</sequence>
<organism evidence="2 3">
    <name type="scientific">Pandoraea vervacti</name>
    <dbReference type="NCBI Taxonomy" id="656178"/>
    <lineage>
        <taxon>Bacteria</taxon>
        <taxon>Pseudomonadati</taxon>
        <taxon>Pseudomonadota</taxon>
        <taxon>Betaproteobacteria</taxon>
        <taxon>Burkholderiales</taxon>
        <taxon>Burkholderiaceae</taxon>
        <taxon>Pandoraea</taxon>
    </lineage>
</organism>
<gene>
    <name evidence="2" type="ORF">UC34_09125</name>
</gene>
<keyword evidence="3" id="KW-1185">Reference proteome</keyword>
<protein>
    <submittedName>
        <fullName evidence="2">Uncharacterized protein</fullName>
    </submittedName>
</protein>